<dbReference type="PRINTS" id="PR00449">
    <property type="entry name" value="RASTRNSFRMNG"/>
</dbReference>
<feature type="compositionally biased region" description="Basic residues" evidence="3">
    <location>
        <begin position="150"/>
        <end position="162"/>
    </location>
</feature>
<proteinExistence type="predicted"/>
<dbReference type="InterPro" id="IPR036047">
    <property type="entry name" value="F-box-like_dom_sf"/>
</dbReference>
<feature type="compositionally biased region" description="Low complexity" evidence="3">
    <location>
        <begin position="113"/>
        <end position="123"/>
    </location>
</feature>
<dbReference type="SUPFAM" id="SSF52540">
    <property type="entry name" value="P-loop containing nucleoside triphosphate hydrolases"/>
    <property type="match status" value="1"/>
</dbReference>
<keyword evidence="1" id="KW-0547">Nucleotide-binding</keyword>
<dbReference type="Gene3D" id="3.40.50.300">
    <property type="entry name" value="P-loop containing nucleotide triphosphate hydrolases"/>
    <property type="match status" value="1"/>
</dbReference>
<dbReference type="CDD" id="cd00157">
    <property type="entry name" value="Rho"/>
    <property type="match status" value="1"/>
</dbReference>
<dbReference type="Gene3D" id="1.20.1280.50">
    <property type="match status" value="1"/>
</dbReference>
<dbReference type="SMART" id="SM00175">
    <property type="entry name" value="RAB"/>
    <property type="match status" value="1"/>
</dbReference>
<feature type="region of interest" description="Disordered" evidence="3">
    <location>
        <begin position="543"/>
        <end position="569"/>
    </location>
</feature>
<dbReference type="InterPro" id="IPR005225">
    <property type="entry name" value="Small_GTP-bd"/>
</dbReference>
<reference evidence="5 6" key="1">
    <citation type="journal article" date="2018" name="BMC Genomics">
        <title>The genome of Naegleria lovaniensis, the basis for a comparative approach to unravel pathogenicity factors of the human pathogenic amoeba N. fowleri.</title>
        <authorList>
            <person name="Liechti N."/>
            <person name="Schurch N."/>
            <person name="Bruggmann R."/>
            <person name="Wittwer M."/>
        </authorList>
    </citation>
    <scope>NUCLEOTIDE SEQUENCE [LARGE SCALE GENOMIC DNA]</scope>
    <source>
        <strain evidence="5 6">ATCC 30569</strain>
    </source>
</reference>
<evidence type="ECO:0000256" key="1">
    <source>
        <dbReference type="ARBA" id="ARBA00022741"/>
    </source>
</evidence>
<dbReference type="PANTHER" id="PTHR24072">
    <property type="entry name" value="RHO FAMILY GTPASE"/>
    <property type="match status" value="1"/>
</dbReference>
<dbReference type="EMBL" id="PYSW02000009">
    <property type="protein sequence ID" value="KAG2388688.1"/>
    <property type="molecule type" value="Genomic_DNA"/>
</dbReference>
<evidence type="ECO:0000313" key="6">
    <source>
        <dbReference type="Proteomes" id="UP000816034"/>
    </source>
</evidence>
<evidence type="ECO:0000259" key="4">
    <source>
        <dbReference type="PROSITE" id="PS50181"/>
    </source>
</evidence>
<dbReference type="PROSITE" id="PS51420">
    <property type="entry name" value="RHO"/>
    <property type="match status" value="1"/>
</dbReference>
<dbReference type="Proteomes" id="UP000816034">
    <property type="component" value="Unassembled WGS sequence"/>
</dbReference>
<dbReference type="GO" id="GO:0005525">
    <property type="term" value="F:GTP binding"/>
    <property type="evidence" value="ECO:0007669"/>
    <property type="project" value="UniProtKB-KW"/>
</dbReference>
<dbReference type="InterPro" id="IPR003578">
    <property type="entry name" value="Small_GTPase_Rho"/>
</dbReference>
<comment type="caution">
    <text evidence="5">The sequence shown here is derived from an EMBL/GenBank/DDBJ whole genome shotgun (WGS) entry which is preliminary data.</text>
</comment>
<dbReference type="NCBIfam" id="TIGR00231">
    <property type="entry name" value="small_GTP"/>
    <property type="match status" value="1"/>
</dbReference>
<keyword evidence="6" id="KW-1185">Reference proteome</keyword>
<dbReference type="InterPro" id="IPR001810">
    <property type="entry name" value="F-box_dom"/>
</dbReference>
<organism evidence="5 6">
    <name type="scientific">Naegleria lovaniensis</name>
    <name type="common">Amoeba</name>
    <dbReference type="NCBI Taxonomy" id="51637"/>
    <lineage>
        <taxon>Eukaryota</taxon>
        <taxon>Discoba</taxon>
        <taxon>Heterolobosea</taxon>
        <taxon>Tetramitia</taxon>
        <taxon>Eutetramitia</taxon>
        <taxon>Vahlkampfiidae</taxon>
        <taxon>Naegleria</taxon>
    </lineage>
</organism>
<dbReference type="PROSITE" id="PS51419">
    <property type="entry name" value="RAB"/>
    <property type="match status" value="1"/>
</dbReference>
<dbReference type="SUPFAM" id="SSF81383">
    <property type="entry name" value="F-box domain"/>
    <property type="match status" value="1"/>
</dbReference>
<feature type="region of interest" description="Disordered" evidence="3">
    <location>
        <begin position="83"/>
        <end position="162"/>
    </location>
</feature>
<accession>A0AA88KNR3</accession>
<feature type="compositionally biased region" description="Low complexity" evidence="3">
    <location>
        <begin position="89"/>
        <end position="106"/>
    </location>
</feature>
<dbReference type="SMART" id="SM00173">
    <property type="entry name" value="RAS"/>
    <property type="match status" value="1"/>
</dbReference>
<evidence type="ECO:0000256" key="2">
    <source>
        <dbReference type="ARBA" id="ARBA00023134"/>
    </source>
</evidence>
<dbReference type="RefSeq" id="XP_044552680.1">
    <property type="nucleotide sequence ID" value="XM_044688492.1"/>
</dbReference>
<dbReference type="PROSITE" id="PS51421">
    <property type="entry name" value="RAS"/>
    <property type="match status" value="1"/>
</dbReference>
<name>A0AA88KNR3_NAELO</name>
<dbReference type="InterPro" id="IPR001806">
    <property type="entry name" value="Small_GTPase"/>
</dbReference>
<dbReference type="AlphaFoldDB" id="A0AA88KNR3"/>
<feature type="compositionally biased region" description="Low complexity" evidence="3">
    <location>
        <begin position="543"/>
        <end position="559"/>
    </location>
</feature>
<feature type="domain" description="F-box" evidence="4">
    <location>
        <begin position="205"/>
        <end position="252"/>
    </location>
</feature>
<protein>
    <recommendedName>
        <fullName evidence="4">F-box domain-containing protein</fullName>
    </recommendedName>
</protein>
<dbReference type="PROSITE" id="PS50181">
    <property type="entry name" value="FBOX"/>
    <property type="match status" value="1"/>
</dbReference>
<evidence type="ECO:0000313" key="5">
    <source>
        <dbReference type="EMBL" id="KAG2388688.1"/>
    </source>
</evidence>
<gene>
    <name evidence="5" type="ORF">C9374_000127</name>
</gene>
<dbReference type="GeneID" id="68092589"/>
<evidence type="ECO:0000256" key="3">
    <source>
        <dbReference type="SAM" id="MobiDB-lite"/>
    </source>
</evidence>
<sequence length="569" mass="63220">MHNPNTSSSSAPIIRVSSADALTSSRNNLDHSSICNHGISNLSSPTLLSSSANSSSTATIPMTLTNPLTYANHTQISSFPTSGGGLLISSSKQKSSPSSPHVAHPSTKQNLLSPSYSSSYHSPTTPPSPSHPNTDDESASDQQPNNYIKSQRKKSLFSKRRRSTVKYTNSVILMKNDVSERRITVHGNGFQNTKYLFENEHSVLHCTITLLPTEIIEKIVIYLDVDSIVRVTQVCKMWYKVFQDDEILWEQVCTINYPKETQTLRKLYNRKNTVRRFREIFFETFHNDKLLLKTGIFENKNIKFKKSPWSKEDYLFIHNNNNGSNSHTEESNGSASHGIVNPLMPIKVVVVGDGAVGKTSLLGRFANDEFISDQYLPTIFDNYTTYATVDNKTWAVTIIDTAGSEDYDKIRPLTYTGADIFILCFDLVNSSSFQNVTNIWLKELNTHAPNVPILLCGTKLDLRTTRNEKDSHESLKYFIHSQFSKYGIVTFDEGVELSKKITNCVGYAETSAKSGQGVKSCIKTAISCGCKYSLSQMGKFLSKSSSTSPSSDSGSSSGKRNSKTNCIIQ</sequence>
<dbReference type="SMART" id="SM00256">
    <property type="entry name" value="FBOX"/>
    <property type="match status" value="1"/>
</dbReference>
<keyword evidence="2" id="KW-0342">GTP-binding</keyword>
<dbReference type="InterPro" id="IPR027417">
    <property type="entry name" value="P-loop_NTPase"/>
</dbReference>
<dbReference type="Pfam" id="PF00071">
    <property type="entry name" value="Ras"/>
    <property type="match status" value="1"/>
</dbReference>
<dbReference type="GO" id="GO:0003924">
    <property type="term" value="F:GTPase activity"/>
    <property type="evidence" value="ECO:0007669"/>
    <property type="project" value="InterPro"/>
</dbReference>
<dbReference type="GO" id="GO:0007264">
    <property type="term" value="P:small GTPase-mediated signal transduction"/>
    <property type="evidence" value="ECO:0007669"/>
    <property type="project" value="InterPro"/>
</dbReference>
<dbReference type="Pfam" id="PF12937">
    <property type="entry name" value="F-box-like"/>
    <property type="match status" value="1"/>
</dbReference>
<dbReference type="SMART" id="SM00174">
    <property type="entry name" value="RHO"/>
    <property type="match status" value="1"/>
</dbReference>